<organism evidence="3 4">
    <name type="scientific">Streptosporangium roseum (strain ATCC 12428 / DSM 43021 / JCM 3005 / KCTC 9067 / NCIMB 10171 / NRRL 2505 / NI 9100)</name>
    <dbReference type="NCBI Taxonomy" id="479432"/>
    <lineage>
        <taxon>Bacteria</taxon>
        <taxon>Bacillati</taxon>
        <taxon>Actinomycetota</taxon>
        <taxon>Actinomycetes</taxon>
        <taxon>Streptosporangiales</taxon>
        <taxon>Streptosporangiaceae</taxon>
        <taxon>Streptosporangium</taxon>
    </lineage>
</organism>
<keyword evidence="4" id="KW-1185">Reference proteome</keyword>
<dbReference type="GO" id="GO:0006402">
    <property type="term" value="P:mRNA catabolic process"/>
    <property type="evidence" value="ECO:0007669"/>
    <property type="project" value="TreeGrafter"/>
</dbReference>
<dbReference type="PANTHER" id="PTHR33988:SF2">
    <property type="entry name" value="ENDORIBONUCLEASE MAZF"/>
    <property type="match status" value="1"/>
</dbReference>
<dbReference type="AlphaFoldDB" id="D2ARM1"/>
<dbReference type="STRING" id="479432.Sros_7690"/>
<name>D2ARM1_STRRD</name>
<dbReference type="Gene3D" id="2.30.30.110">
    <property type="match status" value="1"/>
</dbReference>
<comment type="similarity">
    <text evidence="1">Belongs to the PemK/MazF family.</text>
</comment>
<proteinExistence type="inferred from homology"/>
<dbReference type="InterPro" id="IPR011067">
    <property type="entry name" value="Plasmid_toxin/cell-grow_inhib"/>
</dbReference>
<dbReference type="OrthoDB" id="4225032at2"/>
<dbReference type="Proteomes" id="UP000002029">
    <property type="component" value="Chromosome"/>
</dbReference>
<dbReference type="InterPro" id="IPR003477">
    <property type="entry name" value="PemK-like"/>
</dbReference>
<dbReference type="GO" id="GO:0003677">
    <property type="term" value="F:DNA binding"/>
    <property type="evidence" value="ECO:0007669"/>
    <property type="project" value="InterPro"/>
</dbReference>
<dbReference type="EMBL" id="CP001814">
    <property type="protein sequence ID" value="ACZ90361.1"/>
    <property type="molecule type" value="Genomic_DNA"/>
</dbReference>
<reference evidence="3 4" key="1">
    <citation type="journal article" date="2010" name="Stand. Genomic Sci.">
        <title>Complete genome sequence of Streptosporangium roseum type strain (NI 9100).</title>
        <authorList>
            <person name="Nolan M."/>
            <person name="Sikorski J."/>
            <person name="Jando M."/>
            <person name="Lucas S."/>
            <person name="Lapidus A."/>
            <person name="Glavina Del Rio T."/>
            <person name="Chen F."/>
            <person name="Tice H."/>
            <person name="Pitluck S."/>
            <person name="Cheng J.F."/>
            <person name="Chertkov O."/>
            <person name="Sims D."/>
            <person name="Meincke L."/>
            <person name="Brettin T."/>
            <person name="Han C."/>
            <person name="Detter J.C."/>
            <person name="Bruce D."/>
            <person name="Goodwin L."/>
            <person name="Land M."/>
            <person name="Hauser L."/>
            <person name="Chang Y.J."/>
            <person name="Jeffries C.D."/>
            <person name="Ivanova N."/>
            <person name="Mavromatis K."/>
            <person name="Mikhailova N."/>
            <person name="Chen A."/>
            <person name="Palaniappan K."/>
            <person name="Chain P."/>
            <person name="Rohde M."/>
            <person name="Goker M."/>
            <person name="Bristow J."/>
            <person name="Eisen J.A."/>
            <person name="Markowitz V."/>
            <person name="Hugenholtz P."/>
            <person name="Kyrpides N.C."/>
            <person name="Klenk H.P."/>
        </authorList>
    </citation>
    <scope>NUCLEOTIDE SEQUENCE [LARGE SCALE GENOMIC DNA]</scope>
    <source>
        <strain evidence="4">ATCC 12428 / DSM 43021 / JCM 3005 / NI 9100</strain>
    </source>
</reference>
<dbReference type="GO" id="GO:0004521">
    <property type="term" value="F:RNA endonuclease activity"/>
    <property type="evidence" value="ECO:0007669"/>
    <property type="project" value="TreeGrafter"/>
</dbReference>
<sequence length="106" mass="11634">MLRKGSVFHVTLPARSSDHTQQGRRYAVVVTATSFIGSVVTVAPTSTSARASLTRPEAEIDGRKCRILLEQMLAVDIAKLTQWVGILEDDELDALDDALRLYHGLL</sequence>
<accession>D2ARM1</accession>
<dbReference type="SUPFAM" id="SSF50118">
    <property type="entry name" value="Cell growth inhibitor/plasmid maintenance toxic component"/>
    <property type="match status" value="1"/>
</dbReference>
<evidence type="ECO:0000313" key="3">
    <source>
        <dbReference type="EMBL" id="ACZ90361.1"/>
    </source>
</evidence>
<keyword evidence="2" id="KW-1277">Toxin-antitoxin system</keyword>
<evidence type="ECO:0000256" key="2">
    <source>
        <dbReference type="ARBA" id="ARBA00022649"/>
    </source>
</evidence>
<dbReference type="eggNOG" id="COG2337">
    <property type="taxonomic scope" value="Bacteria"/>
</dbReference>
<dbReference type="Pfam" id="PF02452">
    <property type="entry name" value="PemK_toxin"/>
    <property type="match status" value="1"/>
</dbReference>
<dbReference type="KEGG" id="sro:Sros_7690"/>
<dbReference type="RefSeq" id="WP_012894091.1">
    <property type="nucleotide sequence ID" value="NC_013595.1"/>
</dbReference>
<protein>
    <submittedName>
        <fullName evidence="3">Uncharacterized protein</fullName>
    </submittedName>
</protein>
<dbReference type="GO" id="GO:0016075">
    <property type="term" value="P:rRNA catabolic process"/>
    <property type="evidence" value="ECO:0007669"/>
    <property type="project" value="TreeGrafter"/>
</dbReference>
<gene>
    <name evidence="3" type="ordered locus">Sros_7690</name>
</gene>
<dbReference type="PANTHER" id="PTHR33988">
    <property type="entry name" value="ENDORIBONUCLEASE MAZF-RELATED"/>
    <property type="match status" value="1"/>
</dbReference>
<dbReference type="HOGENOM" id="CLU_176999_0_0_11"/>
<evidence type="ECO:0000256" key="1">
    <source>
        <dbReference type="ARBA" id="ARBA00007521"/>
    </source>
</evidence>
<evidence type="ECO:0000313" key="4">
    <source>
        <dbReference type="Proteomes" id="UP000002029"/>
    </source>
</evidence>